<dbReference type="Proteomes" id="UP000663829">
    <property type="component" value="Unassembled WGS sequence"/>
</dbReference>
<dbReference type="Proteomes" id="UP000682733">
    <property type="component" value="Unassembled WGS sequence"/>
</dbReference>
<dbReference type="PANTHER" id="PTHR46601">
    <property type="entry name" value="ULP_PROTEASE DOMAIN-CONTAINING PROTEIN"/>
    <property type="match status" value="1"/>
</dbReference>
<dbReference type="AlphaFoldDB" id="A0A815WX60"/>
<evidence type="ECO:0000313" key="4">
    <source>
        <dbReference type="EMBL" id="CAF4407070.1"/>
    </source>
</evidence>
<dbReference type="OrthoDB" id="6375801at2759"/>
<evidence type="ECO:0000313" key="5">
    <source>
        <dbReference type="Proteomes" id="UP000663829"/>
    </source>
</evidence>
<evidence type="ECO:0000313" key="1">
    <source>
        <dbReference type="EMBL" id="CAF1333633.1"/>
    </source>
</evidence>
<name>A0A815WX60_9BILA</name>
<evidence type="ECO:0000313" key="2">
    <source>
        <dbReference type="EMBL" id="CAF1546341.1"/>
    </source>
</evidence>
<reference evidence="2" key="1">
    <citation type="submission" date="2021-02" db="EMBL/GenBank/DDBJ databases">
        <authorList>
            <person name="Nowell W R."/>
        </authorList>
    </citation>
    <scope>NUCLEOTIDE SEQUENCE</scope>
</reference>
<sequence>MSSDCSHCEKNFELHIENNIIDKNVQIKWCQWSNINGRATKEEQQGSVEQCTRLLLSKIEAFLLHVYIKREQSKLFEESKSAADDKKIVVQVDYSENFSLEEQDEVQSAHWATKSIAIFTAYA</sequence>
<comment type="caution">
    <text evidence="2">The sequence shown here is derived from an EMBL/GenBank/DDBJ whole genome shotgun (WGS) entry which is preliminary data.</text>
</comment>
<evidence type="ECO:0000313" key="3">
    <source>
        <dbReference type="EMBL" id="CAF4145012.1"/>
    </source>
</evidence>
<dbReference type="EMBL" id="CAJOBC010092161">
    <property type="protein sequence ID" value="CAF4407070.1"/>
    <property type="molecule type" value="Genomic_DNA"/>
</dbReference>
<accession>A0A815WX60</accession>
<dbReference type="PANTHER" id="PTHR46601:SF2">
    <property type="entry name" value="UBIQUITIN-LIKE PROTEASE FAMILY PROFILE DOMAIN-CONTAINING PROTEIN"/>
    <property type="match status" value="1"/>
</dbReference>
<dbReference type="Proteomes" id="UP000677228">
    <property type="component" value="Unassembled WGS sequence"/>
</dbReference>
<dbReference type="EMBL" id="CAJNOQ010026507">
    <property type="protein sequence ID" value="CAF1546341.1"/>
    <property type="molecule type" value="Genomic_DNA"/>
</dbReference>
<gene>
    <name evidence="2" type="ORF">GPM918_LOCUS38930</name>
    <name evidence="1" type="ORF">OVA965_LOCUS30005</name>
    <name evidence="4" type="ORF">SRO942_LOCUS39780</name>
    <name evidence="3" type="ORF">TMI583_LOCUS30800</name>
</gene>
<dbReference type="EMBL" id="CAJOBA010043144">
    <property type="protein sequence ID" value="CAF4145012.1"/>
    <property type="molecule type" value="Genomic_DNA"/>
</dbReference>
<organism evidence="2 5">
    <name type="scientific">Didymodactylos carnosus</name>
    <dbReference type="NCBI Taxonomy" id="1234261"/>
    <lineage>
        <taxon>Eukaryota</taxon>
        <taxon>Metazoa</taxon>
        <taxon>Spiralia</taxon>
        <taxon>Gnathifera</taxon>
        <taxon>Rotifera</taxon>
        <taxon>Eurotatoria</taxon>
        <taxon>Bdelloidea</taxon>
        <taxon>Philodinida</taxon>
        <taxon>Philodinidae</taxon>
        <taxon>Didymodactylos</taxon>
    </lineage>
</organism>
<dbReference type="EMBL" id="CAJNOK010021524">
    <property type="protein sequence ID" value="CAF1333633.1"/>
    <property type="molecule type" value="Genomic_DNA"/>
</dbReference>
<protein>
    <submittedName>
        <fullName evidence="2">Uncharacterized protein</fullName>
    </submittedName>
</protein>
<dbReference type="Proteomes" id="UP000681722">
    <property type="component" value="Unassembled WGS sequence"/>
</dbReference>
<proteinExistence type="predicted"/>
<keyword evidence="5" id="KW-1185">Reference proteome</keyword>